<dbReference type="GO" id="GO:0003676">
    <property type="term" value="F:nucleic acid binding"/>
    <property type="evidence" value="ECO:0007669"/>
    <property type="project" value="InterPro"/>
</dbReference>
<name>A0A8T1AW88_9STRA</name>
<proteinExistence type="predicted"/>
<dbReference type="PROSITE" id="PS50994">
    <property type="entry name" value="INTEGRASE"/>
    <property type="match status" value="1"/>
</dbReference>
<dbReference type="FunFam" id="1.10.340.70:FF:000001">
    <property type="entry name" value="Retrovirus-related Pol polyprotein from transposon gypsy-like Protein"/>
    <property type="match status" value="1"/>
</dbReference>
<evidence type="ECO:0000259" key="1">
    <source>
        <dbReference type="PROSITE" id="PS50994"/>
    </source>
</evidence>
<dbReference type="GO" id="GO:0015074">
    <property type="term" value="P:DNA integration"/>
    <property type="evidence" value="ECO:0007669"/>
    <property type="project" value="InterPro"/>
</dbReference>
<reference evidence="2" key="1">
    <citation type="submission" date="2018-10" db="EMBL/GenBank/DDBJ databases">
        <title>Effector identification in a new, highly contiguous assembly of the strawberry crown rot pathogen Phytophthora cactorum.</title>
        <authorList>
            <person name="Armitage A.D."/>
            <person name="Nellist C.F."/>
            <person name="Bates H."/>
            <person name="Vickerstaff R.J."/>
            <person name="Harrison R.J."/>
        </authorList>
    </citation>
    <scope>NUCLEOTIDE SEQUENCE</scope>
    <source>
        <strain evidence="2">4040</strain>
    </source>
</reference>
<dbReference type="PANTHER" id="PTHR37984:SF5">
    <property type="entry name" value="PROTEIN NYNRIN-LIKE"/>
    <property type="match status" value="1"/>
</dbReference>
<gene>
    <name evidence="2" type="ORF">PC117_g24858</name>
</gene>
<comment type="caution">
    <text evidence="2">The sequence shown here is derived from an EMBL/GenBank/DDBJ whole genome shotgun (WGS) entry which is preliminary data.</text>
</comment>
<dbReference type="AlphaFoldDB" id="A0A8T1AW88"/>
<dbReference type="Gene3D" id="3.30.420.10">
    <property type="entry name" value="Ribonuclease H-like superfamily/Ribonuclease H"/>
    <property type="match status" value="1"/>
</dbReference>
<dbReference type="InterPro" id="IPR001584">
    <property type="entry name" value="Integrase_cat-core"/>
</dbReference>
<protein>
    <recommendedName>
        <fullName evidence="1">Integrase catalytic domain-containing protein</fullName>
    </recommendedName>
</protein>
<dbReference type="InterPro" id="IPR036397">
    <property type="entry name" value="RNaseH_sf"/>
</dbReference>
<sequence>MTYRNDKSLASLVRFLVAGKETKSEWLSPRQRSLLHRYEWQDGLLYYRVEPHEAPRVVVPNDEDLKFDILQQVHDAPSSGHLGREKIFMSVSQAFWWTHMYKWVARYVKACETCQRVKPAGHASVPLQSLPVPADCWKSMSLDFVFGHPADDHGNTGILVSLFVDGVFRHHGFPETFVSDRDPRFTAAFWQTLFQLLGTRLHMSTAGHPQTDGQTERVNRVLEDTLRSVCAEAPRTWSERLPVVGFALTNAVHASTGFTWFYLNGMRHPRVPLTLRGGTEASILSGGEARKAFPPRSRT</sequence>
<dbReference type="SUPFAM" id="SSF53098">
    <property type="entry name" value="Ribonuclease H-like"/>
    <property type="match status" value="1"/>
</dbReference>
<evidence type="ECO:0000313" key="2">
    <source>
        <dbReference type="EMBL" id="KAG2888638.1"/>
    </source>
</evidence>
<dbReference type="Gene3D" id="1.10.340.70">
    <property type="match status" value="1"/>
</dbReference>
<dbReference type="PANTHER" id="PTHR37984">
    <property type="entry name" value="PROTEIN CBG26694"/>
    <property type="match status" value="1"/>
</dbReference>
<dbReference type="InterPro" id="IPR050951">
    <property type="entry name" value="Retrovirus_Pol_polyprotein"/>
</dbReference>
<dbReference type="Proteomes" id="UP000736787">
    <property type="component" value="Unassembled WGS sequence"/>
</dbReference>
<accession>A0A8T1AW88</accession>
<feature type="domain" description="Integrase catalytic" evidence="1">
    <location>
        <begin position="159"/>
        <end position="268"/>
    </location>
</feature>
<organism evidence="2 3">
    <name type="scientific">Phytophthora cactorum</name>
    <dbReference type="NCBI Taxonomy" id="29920"/>
    <lineage>
        <taxon>Eukaryota</taxon>
        <taxon>Sar</taxon>
        <taxon>Stramenopiles</taxon>
        <taxon>Oomycota</taxon>
        <taxon>Peronosporomycetes</taxon>
        <taxon>Peronosporales</taxon>
        <taxon>Peronosporaceae</taxon>
        <taxon>Phytophthora</taxon>
    </lineage>
</organism>
<dbReference type="EMBL" id="RCMK01001769">
    <property type="protein sequence ID" value="KAG2888638.1"/>
    <property type="molecule type" value="Genomic_DNA"/>
</dbReference>
<dbReference type="InterPro" id="IPR041588">
    <property type="entry name" value="Integrase_H2C2"/>
</dbReference>
<dbReference type="Pfam" id="PF17921">
    <property type="entry name" value="Integrase_H2C2"/>
    <property type="match status" value="1"/>
</dbReference>
<evidence type="ECO:0000313" key="3">
    <source>
        <dbReference type="Proteomes" id="UP000736787"/>
    </source>
</evidence>
<dbReference type="InterPro" id="IPR012337">
    <property type="entry name" value="RNaseH-like_sf"/>
</dbReference>